<comment type="caution">
    <text evidence="2">The sequence shown here is derived from an EMBL/GenBank/DDBJ whole genome shotgun (WGS) entry which is preliminary data.</text>
</comment>
<dbReference type="InterPro" id="IPR036188">
    <property type="entry name" value="FAD/NAD-bd_sf"/>
</dbReference>
<dbReference type="PANTHER" id="PTHR40254:SF1">
    <property type="entry name" value="BLR0577 PROTEIN"/>
    <property type="match status" value="1"/>
</dbReference>
<dbReference type="PANTHER" id="PTHR40254">
    <property type="entry name" value="BLR0577 PROTEIN"/>
    <property type="match status" value="1"/>
</dbReference>
<organism evidence="2 3">
    <name type="scientific">Streptomyces syringium</name>
    <dbReference type="NCBI Taxonomy" id="76729"/>
    <lineage>
        <taxon>Bacteria</taxon>
        <taxon>Bacillati</taxon>
        <taxon>Actinomycetota</taxon>
        <taxon>Actinomycetes</taxon>
        <taxon>Kitasatosporales</taxon>
        <taxon>Streptomycetaceae</taxon>
        <taxon>Streptomyces</taxon>
    </lineage>
</organism>
<feature type="domain" description="FAD-dependent urate hydroxylase HpyO/Asp monooxygenase CreE-like FAD/NAD(P)-binding" evidence="1">
    <location>
        <begin position="5"/>
        <end position="154"/>
    </location>
</feature>
<dbReference type="GeneID" id="91573487"/>
<dbReference type="EMBL" id="JAGIOH010000001">
    <property type="protein sequence ID" value="MBP2406516.1"/>
    <property type="molecule type" value="Genomic_DNA"/>
</dbReference>
<dbReference type="RefSeq" id="WP_209517880.1">
    <property type="nucleotide sequence ID" value="NZ_JAGIOH010000001.1"/>
</dbReference>
<dbReference type="Pfam" id="PF13454">
    <property type="entry name" value="NAD_binding_9"/>
    <property type="match status" value="1"/>
</dbReference>
<evidence type="ECO:0000313" key="2">
    <source>
        <dbReference type="EMBL" id="MBP2406516.1"/>
    </source>
</evidence>
<name>A0ABS4YCQ0_9ACTN</name>
<dbReference type="Proteomes" id="UP001519291">
    <property type="component" value="Unassembled WGS sequence"/>
</dbReference>
<proteinExistence type="predicted"/>
<dbReference type="SUPFAM" id="SSF51905">
    <property type="entry name" value="FAD/NAD(P)-binding domain"/>
    <property type="match status" value="1"/>
</dbReference>
<dbReference type="Gene3D" id="3.50.50.60">
    <property type="entry name" value="FAD/NAD(P)-binding domain"/>
    <property type="match status" value="1"/>
</dbReference>
<protein>
    <submittedName>
        <fullName evidence="2">NAD(P)/FAD-binding protein YdhS</fullName>
    </submittedName>
</protein>
<gene>
    <name evidence="2" type="ORF">JO379_005985</name>
</gene>
<dbReference type="InterPro" id="IPR038732">
    <property type="entry name" value="HpyO/CreE_NAD-binding"/>
</dbReference>
<reference evidence="2 3" key="1">
    <citation type="submission" date="2021-03" db="EMBL/GenBank/DDBJ databases">
        <title>Sequencing the genomes of 1000 actinobacteria strains.</title>
        <authorList>
            <person name="Klenk H.-P."/>
        </authorList>
    </citation>
    <scope>NUCLEOTIDE SEQUENCE [LARGE SCALE GENOMIC DNA]</scope>
    <source>
        <strain evidence="2 3">DSM 41480</strain>
    </source>
</reference>
<accession>A0ABS4YCQ0</accession>
<keyword evidence="3" id="KW-1185">Reference proteome</keyword>
<dbReference type="InterPro" id="IPR052189">
    <property type="entry name" value="L-asp_N-monooxygenase_NS-form"/>
</dbReference>
<evidence type="ECO:0000313" key="3">
    <source>
        <dbReference type="Proteomes" id="UP001519291"/>
    </source>
</evidence>
<dbReference type="PROSITE" id="PS51257">
    <property type="entry name" value="PROKAR_LIPOPROTEIN"/>
    <property type="match status" value="1"/>
</dbReference>
<sequence>MQRIAVVGGGAAAACVVESLARTVREPCALTVLDGGGPLWRGRAYQPDSGRVLTNIHITQMSLRERDADHALRWLTRRAPGSVDDDGLTSRSLYGAYLDDTASRAWRRLAGRGWRLRTVREHVTRLLPDGDGVSVGTAGGRCERFEHVVLCTGPTVPGDPYGLATSPRYVATPFPLARALATVPPDERVGVLGSGLTALDIVAELVARGHRSAIVLASRGGVLPAVRRRSSPDRPRHLTLTCLERNVAAGKPFRTADLLKLLRDELRTAGVGEAGVLRELALTEPAVERLRRQLRDADDAGLGILRQALHRFAGHAWNLLPDAEKAALWQRHGRAVTSLCCPMPQHRAELLLRLLESGQLQLLGGLSGVVPRPPGGFDLVTRDAVAGVGTLFNALNPAAPGTGAPSVPEVFVTRRLDIGHPLGGLRTDRTTHRVPGAHNGRSGLYALGHSTRGSVLFQFGMPSLVYQSGLVARAIAACTDTPWEPDAPTWSAQGQGDPGG</sequence>
<evidence type="ECO:0000259" key="1">
    <source>
        <dbReference type="Pfam" id="PF13454"/>
    </source>
</evidence>